<dbReference type="EMBL" id="JADEXG010000073">
    <property type="protein sequence ID" value="MBE9079918.1"/>
    <property type="molecule type" value="Genomic_DNA"/>
</dbReference>
<dbReference type="Proteomes" id="UP000636505">
    <property type="component" value="Unassembled WGS sequence"/>
</dbReference>
<dbReference type="RefSeq" id="WP_193911355.1">
    <property type="nucleotide sequence ID" value="NZ_JADEXG010000073.1"/>
</dbReference>
<keyword evidence="1" id="KW-0812">Transmembrane</keyword>
<dbReference type="AlphaFoldDB" id="A0A8J7ALA9"/>
<comment type="caution">
    <text evidence="2">The sequence shown here is derived from an EMBL/GenBank/DDBJ whole genome shotgun (WGS) entry which is preliminary data.</text>
</comment>
<evidence type="ECO:0000256" key="1">
    <source>
        <dbReference type="SAM" id="Phobius"/>
    </source>
</evidence>
<accession>A0A8J7ALA9</accession>
<reference evidence="2" key="1">
    <citation type="submission" date="2020-10" db="EMBL/GenBank/DDBJ databases">
        <authorList>
            <person name="Castelo-Branco R."/>
            <person name="Eusebio N."/>
            <person name="Adriana R."/>
            <person name="Vieira A."/>
            <person name="Brugerolle De Fraissinette N."/>
            <person name="Rezende De Castro R."/>
            <person name="Schneider M.P."/>
            <person name="Vasconcelos V."/>
            <person name="Leao P.N."/>
        </authorList>
    </citation>
    <scope>NUCLEOTIDE SEQUENCE</scope>
    <source>
        <strain evidence="2">LEGE 07310</strain>
    </source>
</reference>
<proteinExistence type="predicted"/>
<keyword evidence="3" id="KW-1185">Reference proteome</keyword>
<evidence type="ECO:0000313" key="3">
    <source>
        <dbReference type="Proteomes" id="UP000636505"/>
    </source>
</evidence>
<sequence length="88" mass="9598">MTISALNHLMSYVIEGWMILSAASVSFGFVRYVARQVQAEERAAQAERELAALQAAEAQRVAERAAVSEKLEKEKQAAAKTSVSVSTR</sequence>
<keyword evidence="1" id="KW-0472">Membrane</keyword>
<keyword evidence="1" id="KW-1133">Transmembrane helix</keyword>
<organism evidence="2 3">
    <name type="scientific">Vasconcelosia minhoensis LEGE 07310</name>
    <dbReference type="NCBI Taxonomy" id="915328"/>
    <lineage>
        <taxon>Bacteria</taxon>
        <taxon>Bacillati</taxon>
        <taxon>Cyanobacteriota</taxon>
        <taxon>Cyanophyceae</taxon>
        <taxon>Nodosilineales</taxon>
        <taxon>Cymatolegaceae</taxon>
        <taxon>Vasconcelosia</taxon>
        <taxon>Vasconcelosia minhoensis</taxon>
    </lineage>
</organism>
<gene>
    <name evidence="2" type="ORF">IQ241_21945</name>
</gene>
<evidence type="ECO:0000313" key="2">
    <source>
        <dbReference type="EMBL" id="MBE9079918.1"/>
    </source>
</evidence>
<feature type="transmembrane region" description="Helical" evidence="1">
    <location>
        <begin position="12"/>
        <end position="34"/>
    </location>
</feature>
<name>A0A8J7ALA9_9CYAN</name>
<protein>
    <submittedName>
        <fullName evidence="2">Uncharacterized protein</fullName>
    </submittedName>
</protein>